<feature type="domain" description="Thiamine pyrophosphate enzyme N-terminal TPP-binding" evidence="6">
    <location>
        <begin position="3"/>
        <end position="116"/>
    </location>
</feature>
<dbReference type="InterPro" id="IPR012001">
    <property type="entry name" value="Thiamin_PyroP_enz_TPP-bd_dom"/>
</dbReference>
<dbReference type="AlphaFoldDB" id="A0AAE4AS88"/>
<dbReference type="RefSeq" id="WP_306885813.1">
    <property type="nucleotide sequence ID" value="NZ_JAUSUL010000002.1"/>
</dbReference>
<evidence type="ECO:0000259" key="4">
    <source>
        <dbReference type="Pfam" id="PF00205"/>
    </source>
</evidence>
<dbReference type="Gene3D" id="3.40.50.1220">
    <property type="entry name" value="TPP-binding domain"/>
    <property type="match status" value="1"/>
</dbReference>
<name>A0AAE4AS88_9HYPH</name>
<dbReference type="InterPro" id="IPR029035">
    <property type="entry name" value="DHS-like_NAD/FAD-binding_dom"/>
</dbReference>
<evidence type="ECO:0000259" key="5">
    <source>
        <dbReference type="Pfam" id="PF02775"/>
    </source>
</evidence>
<sequence>MKTGAELIAAKLAAVGCRTAFGIPGGEVLALVDALDRAGVRFVLTKHETAAGFFAEGGWHATGVPGILVATIGPGLANAVNAIANAHQDKVPLIILTGCVDAADADTYTHQVFDHRALLAPIVKASFRASAGSLDAVVDKALTLLWDGQPGPIHIDVPISVAESDCGETAGPVPTLPGPSVPAPGGDLETARAWLAGSKRPLAIAGVDAVNDEAGAALTAFCERHSVPLVTTYKAKGLLDEDHALALGGAGLSPRADGILKPLIEAADLILLIGYDPIEMRIGWRDPWPDDKRVVEITPVTRSHGMHAVSVTLKGSVAPTLTALSDTLDGHATWPDGEPAAVRAELRSAFSASDAWTPAQVFATARSVLPHDGVITADSGAHRILLSQMWTAHHPRAVLQSSALCTMGCAVPIAAGYKLQHPHAPVVAFVGDAGLEMTLGELATIRDLGLSVVIIVLVDQSLALIELKQRAQQRPSVGVEFGGTDFPAVARSLGGEGVWVDDAEALATELEEALGRDGFTVIAARVDKRGYEGAF</sequence>
<dbReference type="SUPFAM" id="SSF52518">
    <property type="entry name" value="Thiamin diphosphate-binding fold (THDP-binding)"/>
    <property type="match status" value="2"/>
</dbReference>
<reference evidence="7" key="1">
    <citation type="submission" date="2023-07" db="EMBL/GenBank/DDBJ databases">
        <title>Genomic Encyclopedia of Type Strains, Phase IV (KMG-IV): sequencing the most valuable type-strain genomes for metagenomic binning, comparative biology and taxonomic classification.</title>
        <authorList>
            <person name="Goeker M."/>
        </authorList>
    </citation>
    <scope>NUCLEOTIDE SEQUENCE</scope>
    <source>
        <strain evidence="7">DSM 21202</strain>
    </source>
</reference>
<dbReference type="InterPro" id="IPR011766">
    <property type="entry name" value="TPP_enzyme_TPP-bd"/>
</dbReference>
<feature type="domain" description="Thiamine pyrophosphate enzyme TPP-binding" evidence="5">
    <location>
        <begin position="378"/>
        <end position="523"/>
    </location>
</feature>
<dbReference type="GO" id="GO:0000287">
    <property type="term" value="F:magnesium ion binding"/>
    <property type="evidence" value="ECO:0007669"/>
    <property type="project" value="InterPro"/>
</dbReference>
<evidence type="ECO:0000256" key="2">
    <source>
        <dbReference type="ARBA" id="ARBA00023052"/>
    </source>
</evidence>
<dbReference type="EC" id="2.2.1.6" evidence="7"/>
<dbReference type="GO" id="GO:0030976">
    <property type="term" value="F:thiamine pyrophosphate binding"/>
    <property type="evidence" value="ECO:0007669"/>
    <property type="project" value="InterPro"/>
</dbReference>
<keyword evidence="8" id="KW-1185">Reference proteome</keyword>
<dbReference type="Pfam" id="PF00205">
    <property type="entry name" value="TPP_enzyme_M"/>
    <property type="match status" value="1"/>
</dbReference>
<comment type="caution">
    <text evidence="7">The sequence shown here is derived from an EMBL/GenBank/DDBJ whole genome shotgun (WGS) entry which is preliminary data.</text>
</comment>
<evidence type="ECO:0000259" key="6">
    <source>
        <dbReference type="Pfam" id="PF02776"/>
    </source>
</evidence>
<dbReference type="GO" id="GO:0005948">
    <property type="term" value="C:acetolactate synthase complex"/>
    <property type="evidence" value="ECO:0007669"/>
    <property type="project" value="TreeGrafter"/>
</dbReference>
<evidence type="ECO:0000256" key="3">
    <source>
        <dbReference type="RuleBase" id="RU362132"/>
    </source>
</evidence>
<dbReference type="Proteomes" id="UP001229244">
    <property type="component" value="Unassembled WGS sequence"/>
</dbReference>
<dbReference type="GO" id="GO:0009097">
    <property type="term" value="P:isoleucine biosynthetic process"/>
    <property type="evidence" value="ECO:0007669"/>
    <property type="project" value="TreeGrafter"/>
</dbReference>
<evidence type="ECO:0000313" key="8">
    <source>
        <dbReference type="Proteomes" id="UP001229244"/>
    </source>
</evidence>
<dbReference type="GO" id="GO:0050660">
    <property type="term" value="F:flavin adenine dinucleotide binding"/>
    <property type="evidence" value="ECO:0007669"/>
    <property type="project" value="TreeGrafter"/>
</dbReference>
<comment type="similarity">
    <text evidence="1 3">Belongs to the TPP enzyme family.</text>
</comment>
<proteinExistence type="inferred from homology"/>
<protein>
    <submittedName>
        <fullName evidence="7">Acetolactate synthase-1/2/3 large subunit</fullName>
        <ecNumber evidence="7">2.2.1.6</ecNumber>
    </submittedName>
</protein>
<dbReference type="CDD" id="cd07035">
    <property type="entry name" value="TPP_PYR_POX_like"/>
    <property type="match status" value="1"/>
</dbReference>
<organism evidence="7 8">
    <name type="scientific">Amorphus orientalis</name>
    <dbReference type="NCBI Taxonomy" id="649198"/>
    <lineage>
        <taxon>Bacteria</taxon>
        <taxon>Pseudomonadati</taxon>
        <taxon>Pseudomonadota</taxon>
        <taxon>Alphaproteobacteria</taxon>
        <taxon>Hyphomicrobiales</taxon>
        <taxon>Amorphaceae</taxon>
        <taxon>Amorphus</taxon>
    </lineage>
</organism>
<dbReference type="InterPro" id="IPR029061">
    <property type="entry name" value="THDP-binding"/>
</dbReference>
<keyword evidence="7" id="KW-0808">Transferase</keyword>
<dbReference type="GO" id="GO:0009099">
    <property type="term" value="P:L-valine biosynthetic process"/>
    <property type="evidence" value="ECO:0007669"/>
    <property type="project" value="TreeGrafter"/>
</dbReference>
<dbReference type="InterPro" id="IPR045229">
    <property type="entry name" value="TPP_enz"/>
</dbReference>
<dbReference type="Pfam" id="PF02776">
    <property type="entry name" value="TPP_enzyme_N"/>
    <property type="match status" value="1"/>
</dbReference>
<dbReference type="EMBL" id="JAUSUL010000002">
    <property type="protein sequence ID" value="MDQ0315986.1"/>
    <property type="molecule type" value="Genomic_DNA"/>
</dbReference>
<dbReference type="SUPFAM" id="SSF52467">
    <property type="entry name" value="DHS-like NAD/FAD-binding domain"/>
    <property type="match status" value="1"/>
</dbReference>
<keyword evidence="2 3" id="KW-0786">Thiamine pyrophosphate</keyword>
<feature type="domain" description="Thiamine pyrophosphate enzyme central" evidence="4">
    <location>
        <begin position="189"/>
        <end position="324"/>
    </location>
</feature>
<dbReference type="InterPro" id="IPR012000">
    <property type="entry name" value="Thiamin_PyroP_enz_cen_dom"/>
</dbReference>
<accession>A0AAE4AS88</accession>
<dbReference type="PANTHER" id="PTHR18968:SF129">
    <property type="entry name" value="ACETOLACTATE SYNTHASE"/>
    <property type="match status" value="1"/>
</dbReference>
<dbReference type="PANTHER" id="PTHR18968">
    <property type="entry name" value="THIAMINE PYROPHOSPHATE ENZYMES"/>
    <property type="match status" value="1"/>
</dbReference>
<evidence type="ECO:0000313" key="7">
    <source>
        <dbReference type="EMBL" id="MDQ0315986.1"/>
    </source>
</evidence>
<dbReference type="GO" id="GO:0003984">
    <property type="term" value="F:acetolactate synthase activity"/>
    <property type="evidence" value="ECO:0007669"/>
    <property type="project" value="UniProtKB-EC"/>
</dbReference>
<evidence type="ECO:0000256" key="1">
    <source>
        <dbReference type="ARBA" id="ARBA00007812"/>
    </source>
</evidence>
<gene>
    <name evidence="7" type="ORF">J2S73_002443</name>
</gene>
<dbReference type="Pfam" id="PF02775">
    <property type="entry name" value="TPP_enzyme_C"/>
    <property type="match status" value="1"/>
</dbReference>
<dbReference type="Gene3D" id="3.40.50.970">
    <property type="match status" value="2"/>
</dbReference>